<evidence type="ECO:0000313" key="1">
    <source>
        <dbReference type="EMBL" id="UOQ18806.1"/>
    </source>
</evidence>
<sequence length="126" mass="15257">MIFSIPPHQFSNRYGALRTFRIIRLRPYCFQIVCNLIVSFKFQIENMRIALYCLRLPLTIYVDMFFEKLPQYEVELREEGMVFTGFCEDCQRHYYTHFLYLHNPDIELCYLYCPKCTNNLFCASTD</sequence>
<dbReference type="Pfam" id="PF25303">
    <property type="entry name" value="DUF7879"/>
    <property type="match status" value="1"/>
</dbReference>
<dbReference type="GeneID" id="80544201"/>
<dbReference type="EMBL" id="MZ766431">
    <property type="protein sequence ID" value="UOQ18806.1"/>
    <property type="molecule type" value="Genomic_DNA"/>
</dbReference>
<name>A0AAX3AU50_9ABAC</name>
<dbReference type="RefSeq" id="YP_010805307.1">
    <property type="nucleotide sequence ID" value="NC_077147.1"/>
</dbReference>
<organism evidence="1 2">
    <name type="scientific">Olene mendosa nucleopolyhedrovirus</name>
    <dbReference type="NCBI Taxonomy" id="2933796"/>
    <lineage>
        <taxon>Viruses</taxon>
        <taxon>Viruses incertae sedis</taxon>
        <taxon>Naldaviricetes</taxon>
        <taxon>Lefavirales</taxon>
        <taxon>Baculoviridae</taxon>
        <taxon>Alphabaculovirus</taxon>
        <taxon>Alphabaculovirus olmendosae</taxon>
    </lineage>
</organism>
<dbReference type="InterPro" id="IPR057201">
    <property type="entry name" value="DUF7879"/>
</dbReference>
<keyword evidence="2" id="KW-1185">Reference proteome</keyword>
<proteinExistence type="predicted"/>
<accession>A0AAX3AU50</accession>
<evidence type="ECO:0000313" key="2">
    <source>
        <dbReference type="Proteomes" id="UP001157381"/>
    </source>
</evidence>
<dbReference type="KEGG" id="vg:80544201"/>
<reference evidence="1 2" key="1">
    <citation type="journal article" date="2022" name="Virus Genes">
        <title>The complete genome sequence of an alphabaculovirus from the brown tussock moth, Olene mendosa Hubner, expands our knowledge of lymantriine baculovirus diversity and evolution.</title>
        <authorList>
            <person name="Harrison R.L."/>
            <person name="Rowley D.L."/>
        </authorList>
    </citation>
    <scope>NUCLEOTIDE SEQUENCE [LARGE SCALE GENOMIC DNA]</scope>
    <source>
        <strain evidence="1">435</strain>
    </source>
</reference>
<dbReference type="Proteomes" id="UP001157381">
    <property type="component" value="Segment"/>
</dbReference>
<protein>
    <submittedName>
        <fullName evidence="1">Uncharacterized protein</fullName>
    </submittedName>
</protein>